<gene>
    <name evidence="5" type="ORF">C457_13424</name>
</gene>
<dbReference type="GO" id="GO:0015074">
    <property type="term" value="P:DNA integration"/>
    <property type="evidence" value="ECO:0007669"/>
    <property type="project" value="UniProtKB-KW"/>
</dbReference>
<dbReference type="Gene3D" id="1.10.443.10">
    <property type="entry name" value="Intergrase catalytic core"/>
    <property type="match status" value="1"/>
</dbReference>
<accession>M0G4E8</accession>
<dbReference type="EMBL" id="AOLG01000047">
    <property type="protein sequence ID" value="ELZ67040.1"/>
    <property type="molecule type" value="Genomic_DNA"/>
</dbReference>
<keyword evidence="6" id="KW-1185">Reference proteome</keyword>
<keyword evidence="3" id="KW-0233">DNA recombination</keyword>
<keyword evidence="1" id="KW-0229">DNA integration</keyword>
<evidence type="ECO:0000256" key="3">
    <source>
        <dbReference type="ARBA" id="ARBA00023172"/>
    </source>
</evidence>
<dbReference type="AlphaFoldDB" id="M0G4E8"/>
<dbReference type="SUPFAM" id="SSF56349">
    <property type="entry name" value="DNA breaking-rejoining enzymes"/>
    <property type="match status" value="1"/>
</dbReference>
<dbReference type="Proteomes" id="UP000011559">
    <property type="component" value="Unassembled WGS sequence"/>
</dbReference>
<dbReference type="GO" id="GO:0006310">
    <property type="term" value="P:DNA recombination"/>
    <property type="evidence" value="ECO:0007669"/>
    <property type="project" value="UniProtKB-KW"/>
</dbReference>
<dbReference type="PROSITE" id="PS51898">
    <property type="entry name" value="TYR_RECOMBINASE"/>
    <property type="match status" value="1"/>
</dbReference>
<evidence type="ECO:0000256" key="1">
    <source>
        <dbReference type="ARBA" id="ARBA00022908"/>
    </source>
</evidence>
<dbReference type="InterPro" id="IPR011010">
    <property type="entry name" value="DNA_brk_join_enz"/>
</dbReference>
<dbReference type="InterPro" id="IPR013762">
    <property type="entry name" value="Integrase-like_cat_sf"/>
</dbReference>
<evidence type="ECO:0000256" key="2">
    <source>
        <dbReference type="ARBA" id="ARBA00023125"/>
    </source>
</evidence>
<evidence type="ECO:0000259" key="4">
    <source>
        <dbReference type="PROSITE" id="PS51898"/>
    </source>
</evidence>
<dbReference type="CDD" id="cd00397">
    <property type="entry name" value="DNA_BRE_C"/>
    <property type="match status" value="1"/>
</dbReference>
<dbReference type="Pfam" id="PF00589">
    <property type="entry name" value="Phage_integrase"/>
    <property type="match status" value="1"/>
</dbReference>
<dbReference type="GO" id="GO:0003677">
    <property type="term" value="F:DNA binding"/>
    <property type="evidence" value="ECO:0007669"/>
    <property type="project" value="UniProtKB-KW"/>
</dbReference>
<dbReference type="PANTHER" id="PTHR30349">
    <property type="entry name" value="PHAGE INTEGRASE-RELATED"/>
    <property type="match status" value="1"/>
</dbReference>
<name>M0G4E8_HALPT</name>
<proteinExistence type="predicted"/>
<dbReference type="InterPro" id="IPR050090">
    <property type="entry name" value="Tyrosine_recombinase_XerCD"/>
</dbReference>
<evidence type="ECO:0000313" key="6">
    <source>
        <dbReference type="Proteomes" id="UP000011559"/>
    </source>
</evidence>
<evidence type="ECO:0000313" key="5">
    <source>
        <dbReference type="EMBL" id="ELZ67040.1"/>
    </source>
</evidence>
<sequence length="179" mass="21284">MLWQTALRSDELSRIRIDNIDFEERDIKIRSSKLNKKDHPRLYHRHVWWEKNLDQLMFKWLETHRSRSSKYAEESPYLFLTTHSEQMRPSHISRIVKEAAHAAGIQEPLTRESSGAVEQWLITGHRLRHSRITQLVNETDMDLNWVRMMAGHAKIDTTLQYVREDWGLAHDAYHDATEG</sequence>
<dbReference type="PANTHER" id="PTHR30349:SF41">
    <property type="entry name" value="INTEGRASE_RECOMBINASE PROTEIN MJ0367-RELATED"/>
    <property type="match status" value="1"/>
</dbReference>
<organism evidence="5 6">
    <name type="scientific">Haloferax prahovense (strain DSM 18310 / JCM 13924 / TL6)</name>
    <dbReference type="NCBI Taxonomy" id="1227461"/>
    <lineage>
        <taxon>Archaea</taxon>
        <taxon>Methanobacteriati</taxon>
        <taxon>Methanobacteriota</taxon>
        <taxon>Stenosarchaea group</taxon>
        <taxon>Halobacteria</taxon>
        <taxon>Halobacteriales</taxon>
        <taxon>Haloferacaceae</taxon>
        <taxon>Haloferax</taxon>
    </lineage>
</organism>
<keyword evidence="2" id="KW-0238">DNA-binding</keyword>
<comment type="caution">
    <text evidence="5">The sequence shown here is derived from an EMBL/GenBank/DDBJ whole genome shotgun (WGS) entry which is preliminary data.</text>
</comment>
<dbReference type="InterPro" id="IPR002104">
    <property type="entry name" value="Integrase_catalytic"/>
</dbReference>
<reference evidence="5 6" key="1">
    <citation type="journal article" date="2014" name="PLoS Genet.">
        <title>Phylogenetically driven sequencing of extremely halophilic archaea reveals strategies for static and dynamic osmo-response.</title>
        <authorList>
            <person name="Becker E.A."/>
            <person name="Seitzer P.M."/>
            <person name="Tritt A."/>
            <person name="Larsen D."/>
            <person name="Krusor M."/>
            <person name="Yao A.I."/>
            <person name="Wu D."/>
            <person name="Madern D."/>
            <person name="Eisen J.A."/>
            <person name="Darling A.E."/>
            <person name="Facciotti M.T."/>
        </authorList>
    </citation>
    <scope>NUCLEOTIDE SEQUENCE [LARGE SCALE GENOMIC DNA]</scope>
    <source>
        <strain evidence="6">DSM 18310 / JCM 13924 / TL6</strain>
    </source>
</reference>
<protein>
    <submittedName>
        <fullName evidence="5">Integrase</fullName>
    </submittedName>
</protein>
<feature type="domain" description="Tyr recombinase" evidence="4">
    <location>
        <begin position="1"/>
        <end position="174"/>
    </location>
</feature>